<evidence type="ECO:0008006" key="4">
    <source>
        <dbReference type="Google" id="ProtNLM"/>
    </source>
</evidence>
<feature type="compositionally biased region" description="Acidic residues" evidence="1">
    <location>
        <begin position="178"/>
        <end position="189"/>
    </location>
</feature>
<gene>
    <name evidence="2" type="ORF">ATO8_17655</name>
</gene>
<organism evidence="2 3">
    <name type="scientific">Roseivivax marinus</name>
    <dbReference type="NCBI Taxonomy" id="1379903"/>
    <lineage>
        <taxon>Bacteria</taxon>
        <taxon>Pseudomonadati</taxon>
        <taxon>Pseudomonadota</taxon>
        <taxon>Alphaproteobacteria</taxon>
        <taxon>Rhodobacterales</taxon>
        <taxon>Roseobacteraceae</taxon>
        <taxon>Roseivivax</taxon>
    </lineage>
</organism>
<proteinExistence type="predicted"/>
<dbReference type="AlphaFoldDB" id="W4HEX4"/>
<dbReference type="PATRIC" id="fig|1317118.6.peg.3633"/>
<name>W4HEX4_9RHOB</name>
<dbReference type="eggNOG" id="COG3064">
    <property type="taxonomic scope" value="Bacteria"/>
</dbReference>
<reference evidence="2 3" key="1">
    <citation type="journal article" date="2014" name="Antonie Van Leeuwenhoek">
        <title>Roseivivax atlanticus sp. nov., isolated from surface seawater of the Atlantic Ocean.</title>
        <authorList>
            <person name="Li G."/>
            <person name="Lai Q."/>
            <person name="Liu X."/>
            <person name="Sun F."/>
            <person name="Shao Z."/>
        </authorList>
    </citation>
    <scope>NUCLEOTIDE SEQUENCE [LARGE SCALE GENOMIC DNA]</scope>
    <source>
        <strain evidence="2 3">22II-s10s</strain>
    </source>
</reference>
<dbReference type="Proteomes" id="UP000019063">
    <property type="component" value="Unassembled WGS sequence"/>
</dbReference>
<dbReference type="EMBL" id="AQQW01000013">
    <property type="protein sequence ID" value="ETW11317.1"/>
    <property type="molecule type" value="Genomic_DNA"/>
</dbReference>
<feature type="region of interest" description="Disordered" evidence="1">
    <location>
        <begin position="48"/>
        <end position="302"/>
    </location>
</feature>
<comment type="caution">
    <text evidence="2">The sequence shown here is derived from an EMBL/GenBank/DDBJ whole genome shotgun (WGS) entry which is preliminary data.</text>
</comment>
<keyword evidence="3" id="KW-1185">Reference proteome</keyword>
<evidence type="ECO:0000256" key="1">
    <source>
        <dbReference type="SAM" id="MobiDB-lite"/>
    </source>
</evidence>
<dbReference type="Gene3D" id="3.30.1150.10">
    <property type="match status" value="1"/>
</dbReference>
<dbReference type="SUPFAM" id="SSF74653">
    <property type="entry name" value="TolA/TonB C-terminal domain"/>
    <property type="match status" value="1"/>
</dbReference>
<protein>
    <recommendedName>
        <fullName evidence="4">TolA protein</fullName>
    </recommendedName>
</protein>
<evidence type="ECO:0000313" key="2">
    <source>
        <dbReference type="EMBL" id="ETW11317.1"/>
    </source>
</evidence>
<sequence>MHTGHYISGGGHLALLLWVLFGSVFSSEPDAVEVREVSVVSEEEFAALTERAQPPESTVDVTAPPVPEAEAEAPPPASAPDPEPAPQPDPEPVPEPEPETAPEPVPPTPEADAQQETQELAAPAPEAAPQIDAPEASDRPTPRPAPRISPEPVPEPEPQADTAPDVQEAVEPEPSPDALEEADPQEAEAPEAASTEIVTEAEEPSRAPSASMRPQTRPNRPTPQPEPEPEAPAETQTAAAPEPEPEPTPEPEPAPEPEPDQSASETSEPLEDGIESALAEALGGGGTTDPEPDVPVGPPMTAGEKDALRLAVQSCWVVDVGSQAANVTVVVGMDMARDGTVVQESMRLVSSSGGEGAAVETAYQSARRAILRCQRGGYDLPPEKYDQWDELEISFDPSGMRIR</sequence>
<feature type="compositionally biased region" description="Low complexity" evidence="1">
    <location>
        <begin position="232"/>
        <end position="241"/>
    </location>
</feature>
<feature type="compositionally biased region" description="Low complexity" evidence="1">
    <location>
        <begin position="110"/>
        <end position="134"/>
    </location>
</feature>
<dbReference type="RefSeq" id="WP_043846475.1">
    <property type="nucleotide sequence ID" value="NZ_AQQW01000013.1"/>
</dbReference>
<feature type="compositionally biased region" description="Acidic residues" evidence="1">
    <location>
        <begin position="243"/>
        <end position="259"/>
    </location>
</feature>
<feature type="compositionally biased region" description="Pro residues" evidence="1">
    <location>
        <begin position="142"/>
        <end position="157"/>
    </location>
</feature>
<feature type="compositionally biased region" description="Pro residues" evidence="1">
    <location>
        <begin position="73"/>
        <end position="91"/>
    </location>
</feature>
<evidence type="ECO:0000313" key="3">
    <source>
        <dbReference type="Proteomes" id="UP000019063"/>
    </source>
</evidence>
<accession>W4HEX4</accession>
<dbReference type="STRING" id="1379903.ATO8_17655"/>